<dbReference type="AlphaFoldDB" id="A0A8J8G9L0"/>
<name>A0A8J8G9L0_9FLAO</name>
<comment type="caution">
    <text evidence="2">The sequence shown here is derived from an EMBL/GenBank/DDBJ whole genome shotgun (WGS) entry which is preliminary data.</text>
</comment>
<keyword evidence="3" id="KW-1185">Reference proteome</keyword>
<reference evidence="2" key="1">
    <citation type="submission" date="2020-05" db="EMBL/GenBank/DDBJ databases">
        <title>Genomic Encyclopedia of Type Strains, Phase IV (KMG-V): Genome sequencing to study the core and pangenomes of soil and plant-associated prokaryotes.</title>
        <authorList>
            <person name="Whitman W."/>
        </authorList>
    </citation>
    <scope>NUCLEOTIDE SEQUENCE</scope>
    <source>
        <strain evidence="2">16F</strain>
    </source>
</reference>
<sequence length="40" mass="4637">MSQLKPEIYTPISRTNLERDPNETPIKFFQKISAKSKNEG</sequence>
<organism evidence="2 3">
    <name type="scientific">Frigoriflavimonas asaccharolytica</name>
    <dbReference type="NCBI Taxonomy" id="2735899"/>
    <lineage>
        <taxon>Bacteria</taxon>
        <taxon>Pseudomonadati</taxon>
        <taxon>Bacteroidota</taxon>
        <taxon>Flavobacteriia</taxon>
        <taxon>Flavobacteriales</taxon>
        <taxon>Weeksellaceae</taxon>
        <taxon>Frigoriflavimonas</taxon>
    </lineage>
</organism>
<evidence type="ECO:0000256" key="1">
    <source>
        <dbReference type="SAM" id="MobiDB-lite"/>
    </source>
</evidence>
<feature type="region of interest" description="Disordered" evidence="1">
    <location>
        <begin position="1"/>
        <end position="40"/>
    </location>
</feature>
<evidence type="ECO:0000313" key="3">
    <source>
        <dbReference type="Proteomes" id="UP000610746"/>
    </source>
</evidence>
<accession>A0A8J8G9L0</accession>
<dbReference type="EMBL" id="JABSNO010000036">
    <property type="protein sequence ID" value="NRS94003.1"/>
    <property type="molecule type" value="Genomic_DNA"/>
</dbReference>
<evidence type="ECO:0000313" key="2">
    <source>
        <dbReference type="EMBL" id="NRS94003.1"/>
    </source>
</evidence>
<dbReference type="Proteomes" id="UP000610746">
    <property type="component" value="Unassembled WGS sequence"/>
</dbReference>
<gene>
    <name evidence="2" type="ORF">HNQ03_003098</name>
</gene>
<protein>
    <submittedName>
        <fullName evidence="2">Uncharacterized protein</fullName>
    </submittedName>
</protein>
<proteinExistence type="predicted"/>